<dbReference type="InterPro" id="IPR001258">
    <property type="entry name" value="NHL_repeat"/>
</dbReference>
<dbReference type="Pfam" id="PF01436">
    <property type="entry name" value="NHL"/>
    <property type="match status" value="2"/>
</dbReference>
<dbReference type="KEGG" id="bbel:109482613"/>
<dbReference type="Gene3D" id="1.10.533.10">
    <property type="entry name" value="Death Domain, Fas"/>
    <property type="match status" value="1"/>
</dbReference>
<sequence length="700" mass="79459">MSKQGVKDYFIFIKNKVSSDWKDLAWCLGFDTPDIDNIEGKRHDDKSRCMDLLQQWYKREGKAATIHVLMKALQEAELQHVVDSLKDKYPELTDLPVHVNLGTVQDINARVSERLLELETTLFTPEVLRDRRRYKKILKLFQKHKVILKEILKGSVILLLTFLRQTDVDRFYHNHYRVGEGTLSQQLSHILISDDLRDMVKGSHLIVRLHVKHEDYVRVRDRLGQKLDRSTSVDNLLTLPPPSRHVDRSSLRGLDLAVIGREDQPCTDGTDDITMPYRQVQSAVRTAREKYKQEVKVQLETMQGQVQTGRIGVDAMMKEVKMLREEREKAQKILLEQKAEMNEKIQQLEETNKEMETTIEKLRTAKQPLEGARGSQQKDRVQTMSDQHPLKSVDRSTATNTEQVKQSVVQPERKDASTNVRPVNVGQPWVEKVSFGGRGSSKFDYPIGVTVSEDNEVYIADYSNSRIQVFAMGGVYIREFTPTLPGESNKRLRPEDVAVDRNDLWVVSKDRVVQYSREGTSLATIHLPCVEYVRGVTVVMATEQVIVTEYDGQNGRLRVFNQDGSEVGTYGSGHRSPEPWWPRYVTVDGEGNILVTGDRNHCVHVLDREGNFKFKFGSEGCDDSQFKSPQGICVDGMGNIIVADRGNCCVKMFDSQGRFLCHVASGMKGPKAVAVSPGGDVVVTDRLFPNVSNVSVWTQG</sequence>
<dbReference type="PROSITE" id="PS51125">
    <property type="entry name" value="NHL"/>
    <property type="match status" value="2"/>
</dbReference>
<evidence type="ECO:0000256" key="2">
    <source>
        <dbReference type="PROSITE-ProRule" id="PRU00504"/>
    </source>
</evidence>
<proteinExistence type="predicted"/>
<dbReference type="Pfam" id="PF00531">
    <property type="entry name" value="Death"/>
    <property type="match status" value="1"/>
</dbReference>
<name>A0A6P4ZVN9_BRABE</name>
<dbReference type="PROSITE" id="PS50017">
    <property type="entry name" value="DEATH_DOMAIN"/>
    <property type="match status" value="1"/>
</dbReference>
<dbReference type="SMART" id="SM00005">
    <property type="entry name" value="DEATH"/>
    <property type="match status" value="1"/>
</dbReference>
<dbReference type="PANTHER" id="PTHR24104:SF50">
    <property type="entry name" value="SMP-30_GLUCONOLACTONASE_LRE-LIKE REGION DOMAIN-CONTAINING PROTEIN"/>
    <property type="match status" value="1"/>
</dbReference>
<dbReference type="GO" id="GO:0000209">
    <property type="term" value="P:protein polyubiquitination"/>
    <property type="evidence" value="ECO:0007669"/>
    <property type="project" value="TreeGrafter"/>
</dbReference>
<protein>
    <submittedName>
        <fullName evidence="6">Uncharacterized protein LOC109482613</fullName>
    </submittedName>
</protein>
<dbReference type="CDD" id="cd01670">
    <property type="entry name" value="Death"/>
    <property type="match status" value="1"/>
</dbReference>
<dbReference type="OrthoDB" id="342730at2759"/>
<dbReference type="GO" id="GO:0007165">
    <property type="term" value="P:signal transduction"/>
    <property type="evidence" value="ECO:0007669"/>
    <property type="project" value="InterPro"/>
</dbReference>
<dbReference type="FunFam" id="2.120.10.30:FF:000205">
    <property type="entry name" value="Uncharacterized protein"/>
    <property type="match status" value="1"/>
</dbReference>
<evidence type="ECO:0000256" key="3">
    <source>
        <dbReference type="SAM" id="MobiDB-lite"/>
    </source>
</evidence>
<feature type="repeat" description="NHL" evidence="2">
    <location>
        <begin position="613"/>
        <end position="656"/>
    </location>
</feature>
<reference evidence="6" key="1">
    <citation type="submission" date="2025-08" db="UniProtKB">
        <authorList>
            <consortium name="RefSeq"/>
        </authorList>
    </citation>
    <scope>IDENTIFICATION</scope>
    <source>
        <tissue evidence="6">Gonad</tissue>
    </source>
</reference>
<organism evidence="5 6">
    <name type="scientific">Branchiostoma belcheri</name>
    <name type="common">Amphioxus</name>
    <dbReference type="NCBI Taxonomy" id="7741"/>
    <lineage>
        <taxon>Eukaryota</taxon>
        <taxon>Metazoa</taxon>
        <taxon>Chordata</taxon>
        <taxon>Cephalochordata</taxon>
        <taxon>Leptocardii</taxon>
        <taxon>Amphioxiformes</taxon>
        <taxon>Branchiostomatidae</taxon>
        <taxon>Branchiostoma</taxon>
    </lineage>
</organism>
<accession>A0A6P4ZVN9</accession>
<evidence type="ECO:0000259" key="4">
    <source>
        <dbReference type="PROSITE" id="PS50017"/>
    </source>
</evidence>
<dbReference type="InterPro" id="IPR000488">
    <property type="entry name" value="Death_dom"/>
</dbReference>
<keyword evidence="5" id="KW-1185">Reference proteome</keyword>
<dbReference type="SUPFAM" id="SSF47986">
    <property type="entry name" value="DEATH domain"/>
    <property type="match status" value="1"/>
</dbReference>
<dbReference type="Gene3D" id="2.120.10.30">
    <property type="entry name" value="TolB, C-terminal domain"/>
    <property type="match status" value="2"/>
</dbReference>
<feature type="domain" description="Death" evidence="4">
    <location>
        <begin position="13"/>
        <end position="89"/>
    </location>
</feature>
<dbReference type="Gene3D" id="1.20.1270.60">
    <property type="entry name" value="Arfaptin homology (AH) domain/BAR domain"/>
    <property type="match status" value="1"/>
</dbReference>
<dbReference type="AlphaFoldDB" id="A0A6P4ZVN9"/>
<keyword evidence="1" id="KW-0677">Repeat</keyword>
<dbReference type="InterPro" id="IPR011029">
    <property type="entry name" value="DEATH-like_dom_sf"/>
</dbReference>
<evidence type="ECO:0000256" key="1">
    <source>
        <dbReference type="ARBA" id="ARBA00022737"/>
    </source>
</evidence>
<dbReference type="SUPFAM" id="SSF101898">
    <property type="entry name" value="NHL repeat"/>
    <property type="match status" value="1"/>
</dbReference>
<dbReference type="Proteomes" id="UP000515135">
    <property type="component" value="Unplaced"/>
</dbReference>
<dbReference type="RefSeq" id="XP_019640973.1">
    <property type="nucleotide sequence ID" value="XM_019785414.1"/>
</dbReference>
<dbReference type="GeneID" id="109482613"/>
<feature type="repeat" description="NHL" evidence="2">
    <location>
        <begin position="434"/>
        <end position="473"/>
    </location>
</feature>
<gene>
    <name evidence="6" type="primary">LOC109482613</name>
</gene>
<evidence type="ECO:0000313" key="6">
    <source>
        <dbReference type="RefSeq" id="XP_019640973.1"/>
    </source>
</evidence>
<dbReference type="InterPro" id="IPR011042">
    <property type="entry name" value="6-blade_b-propeller_TolB-like"/>
</dbReference>
<dbReference type="FunFam" id="1.10.533.10:FF:000095">
    <property type="entry name" value="Predicted protein"/>
    <property type="match status" value="1"/>
</dbReference>
<evidence type="ECO:0000313" key="5">
    <source>
        <dbReference type="Proteomes" id="UP000515135"/>
    </source>
</evidence>
<feature type="compositionally biased region" description="Polar residues" evidence="3">
    <location>
        <begin position="395"/>
        <end position="409"/>
    </location>
</feature>
<dbReference type="InterPro" id="IPR027267">
    <property type="entry name" value="AH/BAR_dom_sf"/>
</dbReference>
<feature type="region of interest" description="Disordered" evidence="3">
    <location>
        <begin position="363"/>
        <end position="420"/>
    </location>
</feature>
<dbReference type="InterPro" id="IPR050952">
    <property type="entry name" value="TRIM-NHL_E3_ligases"/>
</dbReference>
<dbReference type="GO" id="GO:0061630">
    <property type="term" value="F:ubiquitin protein ligase activity"/>
    <property type="evidence" value="ECO:0007669"/>
    <property type="project" value="TreeGrafter"/>
</dbReference>
<dbReference type="PANTHER" id="PTHR24104">
    <property type="entry name" value="E3 UBIQUITIN-PROTEIN LIGASE NHLRC1-RELATED"/>
    <property type="match status" value="1"/>
</dbReference>
<dbReference type="GO" id="GO:0043161">
    <property type="term" value="P:proteasome-mediated ubiquitin-dependent protein catabolic process"/>
    <property type="evidence" value="ECO:0007669"/>
    <property type="project" value="TreeGrafter"/>
</dbReference>